<dbReference type="GO" id="GO:0003735">
    <property type="term" value="F:structural constituent of ribosome"/>
    <property type="evidence" value="ECO:0007669"/>
    <property type="project" value="InterPro"/>
</dbReference>
<dbReference type="Pfam" id="PF00411">
    <property type="entry name" value="Ribosomal_S11"/>
    <property type="match status" value="1"/>
</dbReference>
<gene>
    <name evidence="6" type="primary">rpsK</name>
    <name evidence="7" type="ORF">COT52_01950</name>
</gene>
<dbReference type="InterPro" id="IPR036967">
    <property type="entry name" value="Ribosomal_uS11_sf"/>
</dbReference>
<evidence type="ECO:0000256" key="6">
    <source>
        <dbReference type="HAMAP-Rule" id="MF_01310"/>
    </source>
</evidence>
<name>A0A2H0X768_UNCKA</name>
<keyword evidence="2 6" id="KW-0699">rRNA-binding</keyword>
<reference evidence="8" key="1">
    <citation type="submission" date="2017-09" db="EMBL/GenBank/DDBJ databases">
        <title>Depth-based differentiation of microbial function through sediment-hosted aquifers and enrichment of novel symbionts in the deep terrestrial subsurface.</title>
        <authorList>
            <person name="Probst A.J."/>
            <person name="Ladd B."/>
            <person name="Jarett J.K."/>
            <person name="Geller-Mcgrath D.E."/>
            <person name="Sieber C.M.K."/>
            <person name="Emerson J.B."/>
            <person name="Anantharaman K."/>
            <person name="Thomas B.C."/>
            <person name="Malmstrom R."/>
            <person name="Stieglmeier M."/>
            <person name="Klingl A."/>
            <person name="Woyke T."/>
            <person name="Ryan C.M."/>
            <person name="Banfield J.F."/>
        </authorList>
    </citation>
    <scope>NUCLEOTIDE SEQUENCE [LARGE SCALE GENOMIC DNA]</scope>
</reference>
<dbReference type="InterPro" id="IPR001971">
    <property type="entry name" value="Ribosomal_uS11"/>
</dbReference>
<protein>
    <recommendedName>
        <fullName evidence="6">Small ribosomal subunit protein uS11</fullName>
    </recommendedName>
</protein>
<evidence type="ECO:0000256" key="1">
    <source>
        <dbReference type="ARBA" id="ARBA00006194"/>
    </source>
</evidence>
<evidence type="ECO:0000313" key="8">
    <source>
        <dbReference type="Proteomes" id="UP000231414"/>
    </source>
</evidence>
<dbReference type="PANTHER" id="PTHR11759">
    <property type="entry name" value="40S RIBOSOMAL PROTEIN S14/30S RIBOSOMAL PROTEIN S11"/>
    <property type="match status" value="1"/>
</dbReference>
<accession>A0A2H0X768</accession>
<comment type="caution">
    <text evidence="7">The sequence shown here is derived from an EMBL/GenBank/DDBJ whole genome shotgun (WGS) entry which is preliminary data.</text>
</comment>
<dbReference type="HAMAP" id="MF_01310">
    <property type="entry name" value="Ribosomal_uS11"/>
    <property type="match status" value="1"/>
</dbReference>
<proteinExistence type="inferred from homology"/>
<dbReference type="PIRSF" id="PIRSF002131">
    <property type="entry name" value="Ribosomal_S11"/>
    <property type="match status" value="1"/>
</dbReference>
<evidence type="ECO:0000256" key="3">
    <source>
        <dbReference type="ARBA" id="ARBA00022884"/>
    </source>
</evidence>
<comment type="function">
    <text evidence="6">Located on the platform of the 30S subunit, it bridges several disparate RNA helices of the 16S rRNA. Forms part of the Shine-Dalgarno cleft in the 70S ribosome.</text>
</comment>
<dbReference type="AlphaFoldDB" id="A0A2H0X768"/>
<keyword evidence="4 6" id="KW-0689">Ribosomal protein</keyword>
<dbReference type="Proteomes" id="UP000231414">
    <property type="component" value="Unassembled WGS sequence"/>
</dbReference>
<sequence length="133" mass="14256">MEEQTKPVSTSVDRRKKRYSSSGRAVVTASFNNTIITITDLSGKTVCSSSCGRMGFKGTRKSTSYAAEKAAEDAAKRAINLGVNEVSVFVKGPGPGRIGAVKMLRTAGLRVRSIADTTPLPHNGCRPKNRRKV</sequence>
<dbReference type="SUPFAM" id="SSF53137">
    <property type="entry name" value="Translational machinery components"/>
    <property type="match status" value="1"/>
</dbReference>
<evidence type="ECO:0000256" key="5">
    <source>
        <dbReference type="ARBA" id="ARBA00023274"/>
    </source>
</evidence>
<evidence type="ECO:0000256" key="4">
    <source>
        <dbReference type="ARBA" id="ARBA00022980"/>
    </source>
</evidence>
<dbReference type="EMBL" id="PEYW01000029">
    <property type="protein sequence ID" value="PIS20764.1"/>
    <property type="molecule type" value="Genomic_DNA"/>
</dbReference>
<organism evidence="7 8">
    <name type="scientific">candidate division WWE3 bacterium CG08_land_8_20_14_0_20_43_13</name>
    <dbReference type="NCBI Taxonomy" id="1975087"/>
    <lineage>
        <taxon>Bacteria</taxon>
        <taxon>Katanobacteria</taxon>
    </lineage>
</organism>
<dbReference type="InterPro" id="IPR019981">
    <property type="entry name" value="Ribosomal_uS11_bac-type"/>
</dbReference>
<dbReference type="NCBIfam" id="TIGR03632">
    <property type="entry name" value="uS11_bact"/>
    <property type="match status" value="1"/>
</dbReference>
<dbReference type="GO" id="GO:0005840">
    <property type="term" value="C:ribosome"/>
    <property type="evidence" value="ECO:0007669"/>
    <property type="project" value="UniProtKB-KW"/>
</dbReference>
<evidence type="ECO:0000256" key="2">
    <source>
        <dbReference type="ARBA" id="ARBA00022730"/>
    </source>
</evidence>
<keyword evidence="3 6" id="KW-0694">RNA-binding</keyword>
<dbReference type="GO" id="GO:0019843">
    <property type="term" value="F:rRNA binding"/>
    <property type="evidence" value="ECO:0007669"/>
    <property type="project" value="UniProtKB-UniRule"/>
</dbReference>
<comment type="subunit">
    <text evidence="6">Part of the 30S ribosomal subunit. Interacts with proteins S7 and S18. Binds to IF-3.</text>
</comment>
<comment type="similarity">
    <text evidence="1 6">Belongs to the universal ribosomal protein uS11 family.</text>
</comment>
<dbReference type="Gene3D" id="3.30.420.80">
    <property type="entry name" value="Ribosomal protein S11"/>
    <property type="match status" value="1"/>
</dbReference>
<dbReference type="GO" id="GO:1990904">
    <property type="term" value="C:ribonucleoprotein complex"/>
    <property type="evidence" value="ECO:0007669"/>
    <property type="project" value="UniProtKB-KW"/>
</dbReference>
<evidence type="ECO:0000313" key="7">
    <source>
        <dbReference type="EMBL" id="PIS20764.1"/>
    </source>
</evidence>
<keyword evidence="5 6" id="KW-0687">Ribonucleoprotein</keyword>
<dbReference type="GO" id="GO:0006412">
    <property type="term" value="P:translation"/>
    <property type="evidence" value="ECO:0007669"/>
    <property type="project" value="UniProtKB-UniRule"/>
</dbReference>
<dbReference type="NCBIfam" id="NF003698">
    <property type="entry name" value="PRK05309.1"/>
    <property type="match status" value="1"/>
</dbReference>